<evidence type="ECO:0000313" key="2">
    <source>
        <dbReference type="Proteomes" id="UP001468798"/>
    </source>
</evidence>
<gene>
    <name evidence="1" type="ORF">WFZ86_20160</name>
</gene>
<protein>
    <recommendedName>
        <fullName evidence="3">PKD/REJ-like domain-containing protein</fullName>
    </recommendedName>
</protein>
<dbReference type="Proteomes" id="UP001468798">
    <property type="component" value="Unassembled WGS sequence"/>
</dbReference>
<feature type="non-terminal residue" evidence="1">
    <location>
        <position position="1"/>
    </location>
</feature>
<evidence type="ECO:0008006" key="3">
    <source>
        <dbReference type="Google" id="ProtNLM"/>
    </source>
</evidence>
<dbReference type="RefSeq" id="WP_342693620.1">
    <property type="nucleotide sequence ID" value="NZ_JBCGDP010000076.1"/>
</dbReference>
<feature type="non-terminal residue" evidence="1">
    <location>
        <position position="147"/>
    </location>
</feature>
<comment type="caution">
    <text evidence="1">The sequence shown here is derived from an EMBL/GenBank/DDBJ whole genome shotgun (WGS) entry which is preliminary data.</text>
</comment>
<organism evidence="1 2">
    <name type="scientific">Flavobacterium polysaccharolyticum</name>
    <dbReference type="NCBI Taxonomy" id="3133148"/>
    <lineage>
        <taxon>Bacteria</taxon>
        <taxon>Pseudomonadati</taxon>
        <taxon>Bacteroidota</taxon>
        <taxon>Flavobacteriia</taxon>
        <taxon>Flavobacteriales</taxon>
        <taxon>Flavobacteriaceae</taxon>
        <taxon>Flavobacterium</taxon>
    </lineage>
</organism>
<name>A0ABU9NYA5_9FLAO</name>
<accession>A0ABU9NYA5</accession>
<evidence type="ECO:0000313" key="1">
    <source>
        <dbReference type="EMBL" id="MEM0578822.1"/>
    </source>
</evidence>
<sequence>RPYSETIDFSFSPERSSDIHLDFYWGVSGYVDLTDEEILNRLDQDIYIDISQYVSSNNYFISCRVVRPEKNAQSIVRPSGNGCKESSEVRYIDFCPTDCLAIEGTIKYTPQVLNANVVANFSLETAASNLTYDWTFYNLDNTTVLAK</sequence>
<proteinExistence type="predicted"/>
<dbReference type="EMBL" id="JBCGDP010000076">
    <property type="protein sequence ID" value="MEM0578822.1"/>
    <property type="molecule type" value="Genomic_DNA"/>
</dbReference>
<keyword evidence="2" id="KW-1185">Reference proteome</keyword>
<reference evidence="1 2" key="1">
    <citation type="submission" date="2024-03" db="EMBL/GenBank/DDBJ databases">
        <title>Two novel species of the genus Flavobacterium exhibiting potentially degradation of complex polysaccharides.</title>
        <authorList>
            <person name="Lian X."/>
        </authorList>
    </citation>
    <scope>NUCLEOTIDE SEQUENCE [LARGE SCALE GENOMIC DNA]</scope>
    <source>
        <strain evidence="1 2">N6</strain>
    </source>
</reference>